<organism evidence="2 3">
    <name type="scientific">Pseudidiomarina fusca</name>
    <dbReference type="NCBI Taxonomy" id="2965078"/>
    <lineage>
        <taxon>Bacteria</taxon>
        <taxon>Pseudomonadati</taxon>
        <taxon>Pseudomonadota</taxon>
        <taxon>Gammaproteobacteria</taxon>
        <taxon>Alteromonadales</taxon>
        <taxon>Idiomarinaceae</taxon>
        <taxon>Pseudidiomarina</taxon>
    </lineage>
</organism>
<dbReference type="Proteomes" id="UP001305027">
    <property type="component" value="Unassembled WGS sequence"/>
</dbReference>
<dbReference type="RefSeq" id="WP_313933509.1">
    <property type="nucleotide sequence ID" value="NZ_JANFPJ010000094.1"/>
</dbReference>
<feature type="domain" description="Transposase putative helix-turn-helix" evidence="1">
    <location>
        <begin position="5"/>
        <end position="49"/>
    </location>
</feature>
<keyword evidence="3" id="KW-1185">Reference proteome</keyword>
<dbReference type="Pfam" id="PF12323">
    <property type="entry name" value="HTH_OrfB_IS605"/>
    <property type="match status" value="1"/>
</dbReference>
<evidence type="ECO:0000313" key="2">
    <source>
        <dbReference type="EMBL" id="MDT7527022.1"/>
    </source>
</evidence>
<reference evidence="2 3" key="1">
    <citation type="submission" date="2022-07" db="EMBL/GenBank/DDBJ databases">
        <title>Pseudidiomarina sp. nov, a marine bacterium isolated from Pacific Ocean.</title>
        <authorList>
            <person name="Wang Y."/>
        </authorList>
    </citation>
    <scope>NUCLEOTIDE SEQUENCE [LARGE SCALE GENOMIC DNA]</scope>
    <source>
        <strain evidence="2 3">GXY010</strain>
    </source>
</reference>
<gene>
    <name evidence="2" type="ORF">NOG12_13195</name>
</gene>
<proteinExistence type="predicted"/>
<comment type="caution">
    <text evidence="2">The sequence shown here is derived from an EMBL/GenBank/DDBJ whole genome shotgun (WGS) entry which is preliminary data.</text>
</comment>
<sequence length="64" mass="7359">MSAEMLKATKVRIYPTPEQAEFLNRQFGAVRFAYNKALHIISSQYKRHGLKLKAKKDLKPLLAV</sequence>
<protein>
    <submittedName>
        <fullName evidence="2">Helix-turn-helix domain-containing protein</fullName>
    </submittedName>
</protein>
<dbReference type="InterPro" id="IPR021027">
    <property type="entry name" value="Transposase_put_HTH"/>
</dbReference>
<feature type="non-terminal residue" evidence="2">
    <location>
        <position position="64"/>
    </location>
</feature>
<evidence type="ECO:0000259" key="1">
    <source>
        <dbReference type="Pfam" id="PF12323"/>
    </source>
</evidence>
<evidence type="ECO:0000313" key="3">
    <source>
        <dbReference type="Proteomes" id="UP001305027"/>
    </source>
</evidence>
<name>A0ABU3L161_9GAMM</name>
<accession>A0ABU3L161</accession>
<dbReference type="EMBL" id="JANFPJ010000094">
    <property type="protein sequence ID" value="MDT7527022.1"/>
    <property type="molecule type" value="Genomic_DNA"/>
</dbReference>